<evidence type="ECO:0000313" key="2">
    <source>
        <dbReference type="Proteomes" id="UP000777438"/>
    </source>
</evidence>
<keyword evidence="2" id="KW-1185">Reference proteome</keyword>
<name>A0A9P9AQ73_9HYPO</name>
<proteinExistence type="predicted"/>
<accession>A0A9P9AQ73</accession>
<organism evidence="1 2">
    <name type="scientific">Thelonectria olida</name>
    <dbReference type="NCBI Taxonomy" id="1576542"/>
    <lineage>
        <taxon>Eukaryota</taxon>
        <taxon>Fungi</taxon>
        <taxon>Dikarya</taxon>
        <taxon>Ascomycota</taxon>
        <taxon>Pezizomycotina</taxon>
        <taxon>Sordariomycetes</taxon>
        <taxon>Hypocreomycetidae</taxon>
        <taxon>Hypocreales</taxon>
        <taxon>Nectriaceae</taxon>
        <taxon>Thelonectria</taxon>
    </lineage>
</organism>
<dbReference type="EMBL" id="JAGPYM010000009">
    <property type="protein sequence ID" value="KAH6890695.1"/>
    <property type="molecule type" value="Genomic_DNA"/>
</dbReference>
<dbReference type="OrthoDB" id="4500473at2759"/>
<dbReference type="AlphaFoldDB" id="A0A9P9AQ73"/>
<comment type="caution">
    <text evidence="1">The sequence shown here is derived from an EMBL/GenBank/DDBJ whole genome shotgun (WGS) entry which is preliminary data.</text>
</comment>
<sequence>MSSPLKSYIIAPGSGFSFRRGGQIALGNIFKNALEVDDVPISFRDPKLLPPKVKPSAMEVDREITEDRGSKMGAEAWLEYLRTFGGNIGVEASKDSHVVYKIENLETDTFTGKDLHEYFEKRVNDEEKLQKYLGKGPIYIVTGIKYSTSLTWEIRLGTTSDAHAKLSGQIKEDTKAGGQVKRASNWTSLQKAEVKEEAIFAYQVHRITSKGWRKSKKRLSFELNRQGAGLSDESKEEKAEDEKIEDEADVVIGNTLESVPVRSFRVEELAEEDGILVSETDGEFVHAL</sequence>
<dbReference type="Proteomes" id="UP000777438">
    <property type="component" value="Unassembled WGS sequence"/>
</dbReference>
<protein>
    <submittedName>
        <fullName evidence="1">Uncharacterized protein</fullName>
    </submittedName>
</protein>
<evidence type="ECO:0000313" key="1">
    <source>
        <dbReference type="EMBL" id="KAH6890695.1"/>
    </source>
</evidence>
<gene>
    <name evidence="1" type="ORF">B0T10DRAFT_486463</name>
</gene>
<reference evidence="1 2" key="1">
    <citation type="journal article" date="2021" name="Nat. Commun.">
        <title>Genetic determinants of endophytism in the Arabidopsis root mycobiome.</title>
        <authorList>
            <person name="Mesny F."/>
            <person name="Miyauchi S."/>
            <person name="Thiergart T."/>
            <person name="Pickel B."/>
            <person name="Atanasova L."/>
            <person name="Karlsson M."/>
            <person name="Huettel B."/>
            <person name="Barry K.W."/>
            <person name="Haridas S."/>
            <person name="Chen C."/>
            <person name="Bauer D."/>
            <person name="Andreopoulos W."/>
            <person name="Pangilinan J."/>
            <person name="LaButti K."/>
            <person name="Riley R."/>
            <person name="Lipzen A."/>
            <person name="Clum A."/>
            <person name="Drula E."/>
            <person name="Henrissat B."/>
            <person name="Kohler A."/>
            <person name="Grigoriev I.V."/>
            <person name="Martin F.M."/>
            <person name="Hacquard S."/>
        </authorList>
    </citation>
    <scope>NUCLEOTIDE SEQUENCE [LARGE SCALE GENOMIC DNA]</scope>
    <source>
        <strain evidence="1 2">MPI-CAGE-CH-0241</strain>
    </source>
</reference>